<proteinExistence type="predicted"/>
<protein>
    <submittedName>
        <fullName evidence="1">Uncharacterized protein</fullName>
    </submittedName>
</protein>
<gene>
    <name evidence="1" type="ORF">g.5958</name>
</gene>
<organism evidence="1">
    <name type="scientific">Homalodisca liturata</name>
    <dbReference type="NCBI Taxonomy" id="320908"/>
    <lineage>
        <taxon>Eukaryota</taxon>
        <taxon>Metazoa</taxon>
        <taxon>Ecdysozoa</taxon>
        <taxon>Arthropoda</taxon>
        <taxon>Hexapoda</taxon>
        <taxon>Insecta</taxon>
        <taxon>Pterygota</taxon>
        <taxon>Neoptera</taxon>
        <taxon>Paraneoptera</taxon>
        <taxon>Hemiptera</taxon>
        <taxon>Auchenorrhyncha</taxon>
        <taxon>Membracoidea</taxon>
        <taxon>Cicadellidae</taxon>
        <taxon>Cicadellinae</taxon>
        <taxon>Proconiini</taxon>
        <taxon>Homalodisca</taxon>
    </lineage>
</organism>
<dbReference type="AlphaFoldDB" id="A0A1B6J1R1"/>
<reference evidence="1" key="1">
    <citation type="submission" date="2015-11" db="EMBL/GenBank/DDBJ databases">
        <title>De novo transcriptome assembly of four potential Pierce s Disease insect vectors from Arizona vineyards.</title>
        <authorList>
            <person name="Tassone E.E."/>
        </authorList>
    </citation>
    <scope>NUCLEOTIDE SEQUENCE</scope>
</reference>
<dbReference type="EMBL" id="GECU01014587">
    <property type="protein sequence ID" value="JAS93119.1"/>
    <property type="molecule type" value="Transcribed_RNA"/>
</dbReference>
<name>A0A1B6J1R1_9HEMI</name>
<sequence>MWTLPICHNTNCLITDNIDRLSPVTGSLLARQFSSLPSTMSTLHVQPFFPHSFPHSRKLQNLQTSCRPNVLRLTVGVTSLTLYGEERGLRVLGQADRNNNKETPQKTTNLSCINNKLKKLTLSESVPKLLVETRLPSTANVVEAKNNYNKAFLSSSNENTKVINVNQLNDNPCGHDNRTQLLHPDWRNPLEALFWVDRRPR</sequence>
<accession>A0A1B6J1R1</accession>
<evidence type="ECO:0000313" key="1">
    <source>
        <dbReference type="EMBL" id="JAS93119.1"/>
    </source>
</evidence>